<organism evidence="1 2">
    <name type="scientific">Rhabditophanes sp. KR3021</name>
    <dbReference type="NCBI Taxonomy" id="114890"/>
    <lineage>
        <taxon>Eukaryota</taxon>
        <taxon>Metazoa</taxon>
        <taxon>Ecdysozoa</taxon>
        <taxon>Nematoda</taxon>
        <taxon>Chromadorea</taxon>
        <taxon>Rhabditida</taxon>
        <taxon>Tylenchina</taxon>
        <taxon>Panagrolaimomorpha</taxon>
        <taxon>Strongyloidoidea</taxon>
        <taxon>Alloionematidae</taxon>
        <taxon>Rhabditophanes</taxon>
    </lineage>
</organism>
<dbReference type="Proteomes" id="UP000095286">
    <property type="component" value="Unplaced"/>
</dbReference>
<reference evidence="2" key="1">
    <citation type="submission" date="2016-11" db="UniProtKB">
        <authorList>
            <consortium name="WormBaseParasite"/>
        </authorList>
    </citation>
    <scope>IDENTIFICATION</scope>
    <source>
        <strain evidence="2">KR3021</strain>
    </source>
</reference>
<evidence type="ECO:0000313" key="1">
    <source>
        <dbReference type="Proteomes" id="UP000095286"/>
    </source>
</evidence>
<dbReference type="WBParaSite" id="RSKR_0000250800.1">
    <property type="protein sequence ID" value="RSKR_0000250800.1"/>
    <property type="gene ID" value="RSKR_0000250800"/>
</dbReference>
<evidence type="ECO:0000313" key="2">
    <source>
        <dbReference type="WBParaSite" id="RSKR_0000250800.1"/>
    </source>
</evidence>
<accession>A0AC35TNA9</accession>
<protein>
    <submittedName>
        <fullName evidence="2">Activin_recp domain-containing protein</fullName>
    </submittedName>
</protein>
<sequence>MGSCEADYCYTSKRPMEIPGVFQITKGCVKKPSRSQAGCDYDSLPDHILCVCAGKFCNDGIVMRHTFRRNVTCRKCSEKEPNCSKTCSGHWCHEDSITGISGCGFGPPSLPYFYKGPQLLSHRSRVCVTMAWGSSMKARKHCICSTNMCNDFMRAYQMIQSAANNPAIHHKPRVHNGRSLYDTLPIYQCVLCDVTSHDAKMTSSCKQNRCMGNFCTYGMHRTNGQEMPSIGISTQRITERQV</sequence>
<proteinExistence type="predicted"/>
<name>A0AC35TNA9_9BILA</name>